<evidence type="ECO:0000256" key="2">
    <source>
        <dbReference type="ARBA" id="ARBA00022692"/>
    </source>
</evidence>
<evidence type="ECO:0000313" key="7">
    <source>
        <dbReference type="Proteomes" id="UP001217089"/>
    </source>
</evidence>
<dbReference type="PANTHER" id="PTHR13055">
    <property type="entry name" value="TUMOR ENDOTHELIAL MARKER 7 RELATED"/>
    <property type="match status" value="1"/>
</dbReference>
<reference evidence="6 7" key="1">
    <citation type="submission" date="2022-12" db="EMBL/GenBank/DDBJ databases">
        <title>Chromosome-level genome of Tegillarca granosa.</title>
        <authorList>
            <person name="Kim J."/>
        </authorList>
    </citation>
    <scope>NUCLEOTIDE SEQUENCE [LARGE SCALE GENOMIC DNA]</scope>
    <source>
        <strain evidence="6">Teg-2019</strain>
        <tissue evidence="6">Adductor muscle</tissue>
    </source>
</reference>
<evidence type="ECO:0000256" key="5">
    <source>
        <dbReference type="SAM" id="Phobius"/>
    </source>
</evidence>
<keyword evidence="7" id="KW-1185">Reference proteome</keyword>
<organism evidence="6 7">
    <name type="scientific">Tegillarca granosa</name>
    <name type="common">Malaysian cockle</name>
    <name type="synonym">Anadara granosa</name>
    <dbReference type="NCBI Taxonomy" id="220873"/>
    <lineage>
        <taxon>Eukaryota</taxon>
        <taxon>Metazoa</taxon>
        <taxon>Spiralia</taxon>
        <taxon>Lophotrochozoa</taxon>
        <taxon>Mollusca</taxon>
        <taxon>Bivalvia</taxon>
        <taxon>Autobranchia</taxon>
        <taxon>Pteriomorphia</taxon>
        <taxon>Arcoida</taxon>
        <taxon>Arcoidea</taxon>
        <taxon>Arcidae</taxon>
        <taxon>Tegillarca</taxon>
    </lineage>
</organism>
<keyword evidence="4 5" id="KW-1133">Transmembrane helix</keyword>
<gene>
    <name evidence="6" type="ORF">KUTeg_008673</name>
</gene>
<evidence type="ECO:0000256" key="3">
    <source>
        <dbReference type="ARBA" id="ARBA00022729"/>
    </source>
</evidence>
<comment type="subcellular location">
    <subcellularLocation>
        <location evidence="1">Membrane</location>
        <topology evidence="1">Single-pass type I membrane protein</topology>
    </subcellularLocation>
</comment>
<keyword evidence="5" id="KW-0472">Membrane</keyword>
<keyword evidence="3" id="KW-0732">Signal</keyword>
<proteinExistence type="predicted"/>
<accession>A0ABQ9FE30</accession>
<evidence type="ECO:0000256" key="4">
    <source>
        <dbReference type="ARBA" id="ARBA00022989"/>
    </source>
</evidence>
<comment type="caution">
    <text evidence="6">The sequence shown here is derived from an EMBL/GenBank/DDBJ whole genome shotgun (WGS) entry which is preliminary data.</text>
</comment>
<protein>
    <submittedName>
        <fullName evidence="6">Uncharacterized protein</fullName>
    </submittedName>
</protein>
<keyword evidence="2 5" id="KW-0812">Transmembrane</keyword>
<feature type="transmembrane region" description="Helical" evidence="5">
    <location>
        <begin position="440"/>
        <end position="463"/>
    </location>
</feature>
<sequence length="495" mass="55560">MAWDKEKIGIGITNIFVINEVVKFLFSLIKLITNITSHRYFYFQRKNMLYQEVANMNTHTTLNDNHRVAITVGLPFDFKFYGHSIKNFTIATGGFLYMSPFLHKFLTATQYIAPLMANFDTRLGNDSKIMYKGLSDRFIVEWKNVFLQDQNHTNPFTFQTILHKNGSIVFAYKDIPLPIKSISTNNHPVKVGLSDAFYVDTKDGSVTRRTIYEYNKIAVDINTIRTCNLAKDCQSCVSLTGQFTCKWCERVQRCSNGFDWYHQEWRNAKCKDLAHNSLQKCDQTTAVPHTSRVVVSTESYKASCAEGKGNFVDRPDGCMNMTTEAPTPLTTNTIATTKQTTVKSVSSKTPSIFKSTTKQASTTQSSFAKTDVLTTSFSTKITTSFKNDTPNINFIIRDNATSPLTTTTTTVPDTSVNSTVLVAKQKCRAFNDKSCPVKSVVPIAGIIVIVVLLLALIGGIGGWHRPSQMKSKLATMKFWKKDTGSGEKYRIETEA</sequence>
<dbReference type="PANTHER" id="PTHR13055:SF12">
    <property type="entry name" value="LD40707P"/>
    <property type="match status" value="1"/>
</dbReference>
<evidence type="ECO:0000313" key="6">
    <source>
        <dbReference type="EMBL" id="KAJ8314112.1"/>
    </source>
</evidence>
<evidence type="ECO:0000256" key="1">
    <source>
        <dbReference type="ARBA" id="ARBA00004479"/>
    </source>
</evidence>
<name>A0ABQ9FE30_TEGGR</name>
<dbReference type="Proteomes" id="UP001217089">
    <property type="component" value="Unassembled WGS sequence"/>
</dbReference>
<dbReference type="InterPro" id="IPR031152">
    <property type="entry name" value="PLXDC"/>
</dbReference>
<dbReference type="EMBL" id="JARBDR010000342">
    <property type="protein sequence ID" value="KAJ8314112.1"/>
    <property type="molecule type" value="Genomic_DNA"/>
</dbReference>